<dbReference type="Gramene" id="TKW24690">
    <property type="protein sequence ID" value="TKW24690"/>
    <property type="gene ID" value="SEVIR_3G065800v2"/>
</dbReference>
<dbReference type="InterPro" id="IPR045238">
    <property type="entry name" value="Tim23-like"/>
</dbReference>
<keyword evidence="2" id="KW-0812">Transmembrane</keyword>
<dbReference type="GO" id="GO:0015171">
    <property type="term" value="F:amino acid transmembrane transporter activity"/>
    <property type="evidence" value="ECO:0007669"/>
    <property type="project" value="TreeGrafter"/>
</dbReference>
<evidence type="ECO:0000313" key="5">
    <source>
        <dbReference type="EMBL" id="TKW24690.1"/>
    </source>
</evidence>
<dbReference type="EMBL" id="CM016554">
    <property type="protein sequence ID" value="TKW24690.1"/>
    <property type="molecule type" value="Genomic_DNA"/>
</dbReference>
<keyword evidence="6" id="KW-1185">Reference proteome</keyword>
<protein>
    <submittedName>
        <fullName evidence="5">Uncharacterized protein</fullName>
    </submittedName>
</protein>
<dbReference type="Proteomes" id="UP000298652">
    <property type="component" value="Chromosome 3"/>
</dbReference>
<name>A0A4U6V651_SETVI</name>
<dbReference type="Pfam" id="PF02466">
    <property type="entry name" value="Tim17"/>
    <property type="match status" value="1"/>
</dbReference>
<dbReference type="PANTHER" id="PTHR15371">
    <property type="entry name" value="TIM23"/>
    <property type="match status" value="1"/>
</dbReference>
<sequence length="238" mass="25990">MIIRFDTKYYQSKESQREIQEEIDEMPELVEFWVEVVWLGSRWWPNNGIAAGSPVLNRAVRAFRNAAAVAACKVAAEDAFHCFATGDVSKHKLQHSLKKICKEGAYWGTAAGVYGAMESTVEEMRGRTDWKNAVIGGALAGAVMSAATGAGRNSRRDKVVKDAIAGAAIAAAAEFIGHRIRVDLGVVKSGDASSNKTSEGRSGAELYVWERRRQDVDPWVMGRGVELPLQFRTADPSS</sequence>
<organism evidence="5 6">
    <name type="scientific">Setaria viridis</name>
    <name type="common">Green bristlegrass</name>
    <name type="synonym">Setaria italica subsp. viridis</name>
    <dbReference type="NCBI Taxonomy" id="4556"/>
    <lineage>
        <taxon>Eukaryota</taxon>
        <taxon>Viridiplantae</taxon>
        <taxon>Streptophyta</taxon>
        <taxon>Embryophyta</taxon>
        <taxon>Tracheophyta</taxon>
        <taxon>Spermatophyta</taxon>
        <taxon>Magnoliopsida</taxon>
        <taxon>Liliopsida</taxon>
        <taxon>Poales</taxon>
        <taxon>Poaceae</taxon>
        <taxon>PACMAD clade</taxon>
        <taxon>Panicoideae</taxon>
        <taxon>Panicodae</taxon>
        <taxon>Paniceae</taxon>
        <taxon>Cenchrinae</taxon>
        <taxon>Setaria</taxon>
    </lineage>
</organism>
<evidence type="ECO:0000256" key="3">
    <source>
        <dbReference type="ARBA" id="ARBA00022989"/>
    </source>
</evidence>
<comment type="subcellular location">
    <subcellularLocation>
        <location evidence="1">Membrane</location>
        <topology evidence="1">Multi-pass membrane protein</topology>
    </subcellularLocation>
</comment>
<dbReference type="AlphaFoldDB" id="A0A4U6V651"/>
<proteinExistence type="predicted"/>
<reference evidence="5" key="1">
    <citation type="submission" date="2019-03" db="EMBL/GenBank/DDBJ databases">
        <title>WGS assembly of Setaria viridis.</title>
        <authorList>
            <person name="Huang P."/>
            <person name="Jenkins J."/>
            <person name="Grimwood J."/>
            <person name="Barry K."/>
            <person name="Healey A."/>
            <person name="Mamidi S."/>
            <person name="Sreedasyam A."/>
            <person name="Shu S."/>
            <person name="Feldman M."/>
            <person name="Wu J."/>
            <person name="Yu Y."/>
            <person name="Chen C."/>
            <person name="Johnson J."/>
            <person name="Rokhsar D."/>
            <person name="Baxter I."/>
            <person name="Schmutz J."/>
            <person name="Brutnell T."/>
            <person name="Kellogg E."/>
        </authorList>
    </citation>
    <scope>NUCLEOTIDE SEQUENCE [LARGE SCALE GENOMIC DNA]</scope>
</reference>
<keyword evidence="3" id="KW-1133">Transmembrane helix</keyword>
<evidence type="ECO:0000313" key="6">
    <source>
        <dbReference type="Proteomes" id="UP000298652"/>
    </source>
</evidence>
<evidence type="ECO:0000256" key="1">
    <source>
        <dbReference type="ARBA" id="ARBA00004141"/>
    </source>
</evidence>
<accession>A0A4U6V651</accession>
<keyword evidence="4" id="KW-0472">Membrane</keyword>
<evidence type="ECO:0000256" key="4">
    <source>
        <dbReference type="ARBA" id="ARBA00023136"/>
    </source>
</evidence>
<dbReference type="GO" id="GO:0045037">
    <property type="term" value="P:protein import into chloroplast stroma"/>
    <property type="evidence" value="ECO:0007669"/>
    <property type="project" value="TreeGrafter"/>
</dbReference>
<dbReference type="GO" id="GO:0009707">
    <property type="term" value="C:chloroplast outer membrane"/>
    <property type="evidence" value="ECO:0007669"/>
    <property type="project" value="TreeGrafter"/>
</dbReference>
<evidence type="ECO:0000256" key="2">
    <source>
        <dbReference type="ARBA" id="ARBA00022692"/>
    </source>
</evidence>
<dbReference type="PANTHER" id="PTHR15371:SF22">
    <property type="entry name" value="YMGG-LIKE GLY-ZIPPER DOMAIN-CONTAINING PROTEIN"/>
    <property type="match status" value="1"/>
</dbReference>
<gene>
    <name evidence="5" type="ORF">SEVIR_3G065800v2</name>
</gene>